<accession>A0ACB8D7R8</accession>
<organism evidence="1 2">
    <name type="scientific">Dermacentor silvarum</name>
    <name type="common">Tick</name>
    <dbReference type="NCBI Taxonomy" id="543639"/>
    <lineage>
        <taxon>Eukaryota</taxon>
        <taxon>Metazoa</taxon>
        <taxon>Ecdysozoa</taxon>
        <taxon>Arthropoda</taxon>
        <taxon>Chelicerata</taxon>
        <taxon>Arachnida</taxon>
        <taxon>Acari</taxon>
        <taxon>Parasitiformes</taxon>
        <taxon>Ixodida</taxon>
        <taxon>Ixodoidea</taxon>
        <taxon>Ixodidae</taxon>
        <taxon>Rhipicephalinae</taxon>
        <taxon>Dermacentor</taxon>
    </lineage>
</organism>
<proteinExistence type="predicted"/>
<evidence type="ECO:0000313" key="1">
    <source>
        <dbReference type="EMBL" id="KAH7960505.1"/>
    </source>
</evidence>
<evidence type="ECO:0000313" key="2">
    <source>
        <dbReference type="Proteomes" id="UP000821865"/>
    </source>
</evidence>
<gene>
    <name evidence="1" type="ORF">HPB49_020664</name>
</gene>
<comment type="caution">
    <text evidence="1">The sequence shown here is derived from an EMBL/GenBank/DDBJ whole genome shotgun (WGS) entry which is preliminary data.</text>
</comment>
<keyword evidence="2" id="KW-1185">Reference proteome</keyword>
<dbReference type="EMBL" id="CM023472">
    <property type="protein sequence ID" value="KAH7960505.1"/>
    <property type="molecule type" value="Genomic_DNA"/>
</dbReference>
<sequence length="163" mass="18117">MVCLSTLGTVNAGPGWDPAQSLSSTLLSIQELLGQRPLYEFVREARVGDAANYDIFIQHETIRVAVCDQVDAALREDAQCPPTFRKVILASFLELYGKYESAVKARLHQTGRQLWDPLGYKYTSAQYETLLMRLRSLKDKVKEKQEAETAAAACVASAAVVYQ</sequence>
<reference evidence="1" key="1">
    <citation type="submission" date="2020-05" db="EMBL/GenBank/DDBJ databases">
        <title>Large-scale comparative analyses of tick genomes elucidate their genetic diversity and vector capacities.</title>
        <authorList>
            <person name="Jia N."/>
            <person name="Wang J."/>
            <person name="Shi W."/>
            <person name="Du L."/>
            <person name="Sun Y."/>
            <person name="Zhan W."/>
            <person name="Jiang J."/>
            <person name="Wang Q."/>
            <person name="Zhang B."/>
            <person name="Ji P."/>
            <person name="Sakyi L.B."/>
            <person name="Cui X."/>
            <person name="Yuan T."/>
            <person name="Jiang B."/>
            <person name="Yang W."/>
            <person name="Lam T.T.-Y."/>
            <person name="Chang Q."/>
            <person name="Ding S."/>
            <person name="Wang X."/>
            <person name="Zhu J."/>
            <person name="Ruan X."/>
            <person name="Zhao L."/>
            <person name="Wei J."/>
            <person name="Que T."/>
            <person name="Du C."/>
            <person name="Cheng J."/>
            <person name="Dai P."/>
            <person name="Han X."/>
            <person name="Huang E."/>
            <person name="Gao Y."/>
            <person name="Liu J."/>
            <person name="Shao H."/>
            <person name="Ye R."/>
            <person name="Li L."/>
            <person name="Wei W."/>
            <person name="Wang X."/>
            <person name="Wang C."/>
            <person name="Yang T."/>
            <person name="Huo Q."/>
            <person name="Li W."/>
            <person name="Guo W."/>
            <person name="Chen H."/>
            <person name="Zhou L."/>
            <person name="Ni X."/>
            <person name="Tian J."/>
            <person name="Zhou Y."/>
            <person name="Sheng Y."/>
            <person name="Liu T."/>
            <person name="Pan Y."/>
            <person name="Xia L."/>
            <person name="Li J."/>
            <person name="Zhao F."/>
            <person name="Cao W."/>
        </authorList>
    </citation>
    <scope>NUCLEOTIDE SEQUENCE</scope>
    <source>
        <strain evidence="1">Dsil-2018</strain>
    </source>
</reference>
<protein>
    <submittedName>
        <fullName evidence="1">Uncharacterized protein</fullName>
    </submittedName>
</protein>
<dbReference type="Proteomes" id="UP000821865">
    <property type="component" value="Chromosome 3"/>
</dbReference>
<name>A0ACB8D7R8_DERSI</name>